<reference evidence="1 2" key="1">
    <citation type="submission" date="2014-03" db="EMBL/GenBank/DDBJ databases">
        <title>Genetic Variability of E. coli after antibiotic treatment.</title>
        <authorList>
            <person name="Silbergeld E."/>
            <person name="Coles C."/>
            <person name="Seidman J.C."/>
            <person name="You Y."/>
            <person name="George J."/>
            <person name="Nadendla S."/>
            <person name="Huot H."/>
            <person name="Daugherty S.C."/>
            <person name="Nagaraj S."/>
            <person name="Ott S."/>
            <person name="Klega K."/>
            <person name="Rasko D."/>
        </authorList>
    </citation>
    <scope>NUCLEOTIDE SEQUENCE [LARGE SCALE GENOMIC DNA]</scope>
    <source>
        <strain evidence="1 2">1-250-04_S3_C1</strain>
    </source>
</reference>
<proteinExistence type="predicted"/>
<evidence type="ECO:0000313" key="1">
    <source>
        <dbReference type="EMBL" id="EZJ85316.1"/>
    </source>
</evidence>
<protein>
    <submittedName>
        <fullName evidence="1">Uncharacterized protein</fullName>
    </submittedName>
</protein>
<accession>A0AAN4NTH8</accession>
<name>A0AAN4NTH8_ECOLX</name>
<dbReference type="Proteomes" id="UP000024043">
    <property type="component" value="Unassembled WGS sequence"/>
</dbReference>
<dbReference type="EMBL" id="JJLU01000079">
    <property type="protein sequence ID" value="EZJ85316.1"/>
    <property type="molecule type" value="Genomic_DNA"/>
</dbReference>
<evidence type="ECO:0000313" key="2">
    <source>
        <dbReference type="Proteomes" id="UP000024043"/>
    </source>
</evidence>
<dbReference type="AlphaFoldDB" id="A0AAN4NTH8"/>
<organism evidence="1 2">
    <name type="scientific">Escherichia coli 1-250-04_S3_C1</name>
    <dbReference type="NCBI Taxonomy" id="1444135"/>
    <lineage>
        <taxon>Bacteria</taxon>
        <taxon>Pseudomonadati</taxon>
        <taxon>Pseudomonadota</taxon>
        <taxon>Gammaproteobacteria</taxon>
        <taxon>Enterobacterales</taxon>
        <taxon>Enterobacteriaceae</taxon>
        <taxon>Escherichia</taxon>
    </lineage>
</organism>
<sequence>MLIEYEPEQNSLSLSSVCHVCSSRFRTLNVVNNFIPEML</sequence>
<comment type="caution">
    <text evidence="1">The sequence shown here is derived from an EMBL/GenBank/DDBJ whole genome shotgun (WGS) entry which is preliminary data.</text>
</comment>
<gene>
    <name evidence="1" type="ORF">AC00_2313</name>
</gene>